<keyword evidence="1" id="KW-0802">TPR repeat</keyword>
<dbReference type="SUPFAM" id="SSF48452">
    <property type="entry name" value="TPR-like"/>
    <property type="match status" value="1"/>
</dbReference>
<proteinExistence type="predicted"/>
<dbReference type="AlphaFoldDB" id="A0A927D0M5"/>
<sequence length="162" mass="18768">MKEEQLVRAIELRKEDKKKESNQILLNLVEEYPDDAFVNYQCAWSFDVLGEESKAVPYYEEAIKQGLSGKDLEGAILGLGSTYRTLGEYEKSKSIFLKGIEFFPNNKAIQAFYSMTLYNLNENNKAMEILLKLLIDTTTDSEILSYKKAIFFYSDKLDEIWK</sequence>
<feature type="domain" description="Tetratrico peptide repeat group 5" evidence="2">
    <location>
        <begin position="39"/>
        <end position="155"/>
    </location>
</feature>
<dbReference type="EMBL" id="JACXSI010000032">
    <property type="protein sequence ID" value="MBD3109290.1"/>
    <property type="molecule type" value="Genomic_DNA"/>
</dbReference>
<dbReference type="Pfam" id="PF12688">
    <property type="entry name" value="TPR_5"/>
    <property type="match status" value="1"/>
</dbReference>
<evidence type="ECO:0000313" key="3">
    <source>
        <dbReference type="EMBL" id="MBD3109290.1"/>
    </source>
</evidence>
<keyword evidence="4" id="KW-1185">Reference proteome</keyword>
<feature type="repeat" description="TPR" evidence="1">
    <location>
        <begin position="73"/>
        <end position="106"/>
    </location>
</feature>
<protein>
    <submittedName>
        <fullName evidence="3">Tetratricopeptide repeat protein</fullName>
    </submittedName>
</protein>
<gene>
    <name evidence="3" type="ORF">IEO70_13140</name>
</gene>
<comment type="caution">
    <text evidence="3">The sequence shown here is derived from an EMBL/GenBank/DDBJ whole genome shotgun (WGS) entry which is preliminary data.</text>
</comment>
<name>A0A927D0M5_9BACI</name>
<evidence type="ECO:0000256" key="1">
    <source>
        <dbReference type="PROSITE-ProRule" id="PRU00339"/>
    </source>
</evidence>
<evidence type="ECO:0000259" key="2">
    <source>
        <dbReference type="Pfam" id="PF12688"/>
    </source>
</evidence>
<organism evidence="3 4">
    <name type="scientific">Peribacillus faecalis</name>
    <dbReference type="NCBI Taxonomy" id="2772559"/>
    <lineage>
        <taxon>Bacteria</taxon>
        <taxon>Bacillati</taxon>
        <taxon>Bacillota</taxon>
        <taxon>Bacilli</taxon>
        <taxon>Bacillales</taxon>
        <taxon>Bacillaceae</taxon>
        <taxon>Peribacillus</taxon>
    </lineage>
</organism>
<reference evidence="3" key="1">
    <citation type="submission" date="2020-09" db="EMBL/GenBank/DDBJ databases">
        <title>Bacillus faecalis sp. nov., a moderately halophilic bacterium isolated from cow faeces.</title>
        <authorList>
            <person name="Jiang L."/>
            <person name="Lee J."/>
        </authorList>
    </citation>
    <scope>NUCLEOTIDE SEQUENCE</scope>
    <source>
        <strain evidence="3">AGMB 02131</strain>
    </source>
</reference>
<dbReference type="InterPro" id="IPR011990">
    <property type="entry name" value="TPR-like_helical_dom_sf"/>
</dbReference>
<dbReference type="InterPro" id="IPR019734">
    <property type="entry name" value="TPR_rpt"/>
</dbReference>
<accession>A0A927D0M5</accession>
<dbReference type="Proteomes" id="UP000602076">
    <property type="component" value="Unassembled WGS sequence"/>
</dbReference>
<dbReference type="Gene3D" id="1.25.40.10">
    <property type="entry name" value="Tetratricopeptide repeat domain"/>
    <property type="match status" value="1"/>
</dbReference>
<dbReference type="RefSeq" id="WP_190998829.1">
    <property type="nucleotide sequence ID" value="NZ_JACXSI010000032.1"/>
</dbReference>
<evidence type="ECO:0000313" key="4">
    <source>
        <dbReference type="Proteomes" id="UP000602076"/>
    </source>
</evidence>
<dbReference type="PROSITE" id="PS50005">
    <property type="entry name" value="TPR"/>
    <property type="match status" value="1"/>
</dbReference>
<dbReference type="InterPro" id="IPR041656">
    <property type="entry name" value="TPR_5"/>
</dbReference>